<evidence type="ECO:0000256" key="2">
    <source>
        <dbReference type="SAM" id="Phobius"/>
    </source>
</evidence>
<keyword evidence="2" id="KW-1133">Transmembrane helix</keyword>
<gene>
    <name evidence="3" type="ORF">IWW36_005256</name>
</gene>
<sequence length="449" mass="48656">MGTARTTKSHEASPLTALEERVFREGETDSLMYNIFNDDSVLKIYDSEDGEAPQSGHNRRLDSMIDKYGNRLGLRSKRLVRIVGHHRKGPSGSTATPERGLATPPLGTPGRHSGHKRTGAHGSSSTASSSPMPARLELESHNSGLVTDIRTGGGVAKRRIRGHRRGLRGAWFANISGEATGSMQTPGESESFDGTYSAGGSTSTILHRRGASDGGDKAAGGRHGWRRWRAALSRSRRSSKSPEGALARIGQLEAALEVPPTPQQQLHGNNNEAEKETEKQKGPVRNAAHKAWAKIIEFVMPGGHNRFGQRDERSYRESIGFLVAFALASVAFIMWGTLVPKALCSTDQTFTPDDIEQRRFVAANGIVSDFTLARGGFGSTMRGYAGYDISSVFPMIGQYSPETMAHLDPSTASMLKKCATSRDAVNGFLRSWRENSTLFTGPASDFPEL</sequence>
<dbReference type="OrthoDB" id="370884at2759"/>
<keyword evidence="2" id="KW-0812">Transmembrane</keyword>
<dbReference type="Proteomes" id="UP001139887">
    <property type="component" value="Unassembled WGS sequence"/>
</dbReference>
<feature type="region of interest" description="Disordered" evidence="1">
    <location>
        <begin position="178"/>
        <end position="201"/>
    </location>
</feature>
<keyword evidence="4" id="KW-1185">Reference proteome</keyword>
<reference evidence="3" key="1">
    <citation type="submission" date="2022-07" db="EMBL/GenBank/DDBJ databases">
        <title>Phylogenomic reconstructions and comparative analyses of Kickxellomycotina fungi.</title>
        <authorList>
            <person name="Reynolds N.K."/>
            <person name="Stajich J.E."/>
            <person name="Barry K."/>
            <person name="Grigoriev I.V."/>
            <person name="Crous P."/>
            <person name="Smith M.E."/>
        </authorList>
    </citation>
    <scope>NUCLEOTIDE SEQUENCE</scope>
    <source>
        <strain evidence="3">NRRL 1566</strain>
    </source>
</reference>
<dbReference type="EMBL" id="JANBUW010001138">
    <property type="protein sequence ID" value="KAJ2844251.1"/>
    <property type="molecule type" value="Genomic_DNA"/>
</dbReference>
<proteinExistence type="predicted"/>
<feature type="compositionally biased region" description="Low complexity" evidence="1">
    <location>
        <begin position="120"/>
        <end position="130"/>
    </location>
</feature>
<feature type="compositionally biased region" description="Basic and acidic residues" evidence="1">
    <location>
        <begin position="272"/>
        <end position="281"/>
    </location>
</feature>
<feature type="region of interest" description="Disordered" evidence="1">
    <location>
        <begin position="80"/>
        <end position="133"/>
    </location>
</feature>
<feature type="non-terminal residue" evidence="3">
    <location>
        <position position="449"/>
    </location>
</feature>
<feature type="compositionally biased region" description="Basic residues" evidence="1">
    <location>
        <begin position="80"/>
        <end position="89"/>
    </location>
</feature>
<organism evidence="3 4">
    <name type="scientific">Coemansia brasiliensis</name>
    <dbReference type="NCBI Taxonomy" id="2650707"/>
    <lineage>
        <taxon>Eukaryota</taxon>
        <taxon>Fungi</taxon>
        <taxon>Fungi incertae sedis</taxon>
        <taxon>Zoopagomycota</taxon>
        <taxon>Kickxellomycotina</taxon>
        <taxon>Kickxellomycetes</taxon>
        <taxon>Kickxellales</taxon>
        <taxon>Kickxellaceae</taxon>
        <taxon>Coemansia</taxon>
    </lineage>
</organism>
<evidence type="ECO:0000313" key="3">
    <source>
        <dbReference type="EMBL" id="KAJ2844251.1"/>
    </source>
</evidence>
<keyword evidence="2" id="KW-0472">Membrane</keyword>
<feature type="transmembrane region" description="Helical" evidence="2">
    <location>
        <begin position="319"/>
        <end position="338"/>
    </location>
</feature>
<protein>
    <submittedName>
        <fullName evidence="3">Uncharacterized protein</fullName>
    </submittedName>
</protein>
<name>A0A9W8LVJ0_9FUNG</name>
<feature type="region of interest" description="Disordered" evidence="1">
    <location>
        <begin position="256"/>
        <end position="286"/>
    </location>
</feature>
<evidence type="ECO:0000313" key="4">
    <source>
        <dbReference type="Proteomes" id="UP001139887"/>
    </source>
</evidence>
<comment type="caution">
    <text evidence="3">The sequence shown here is derived from an EMBL/GenBank/DDBJ whole genome shotgun (WGS) entry which is preliminary data.</text>
</comment>
<accession>A0A9W8LVJ0</accession>
<evidence type="ECO:0000256" key="1">
    <source>
        <dbReference type="SAM" id="MobiDB-lite"/>
    </source>
</evidence>
<dbReference type="AlphaFoldDB" id="A0A9W8LVJ0"/>